<dbReference type="PANTHER" id="PTHR42951:SF22">
    <property type="entry name" value="METALLO BETA-LACTAMASE SUPERFAMILY LIPOPROTEIN"/>
    <property type="match status" value="1"/>
</dbReference>
<accession>E1QVH6</accession>
<dbReference type="SMART" id="SM00849">
    <property type="entry name" value="Lactamase_B"/>
    <property type="match status" value="1"/>
</dbReference>
<keyword evidence="3" id="KW-1185">Reference proteome</keyword>
<dbReference type="Gene3D" id="3.60.15.10">
    <property type="entry name" value="Ribonuclease Z/Hydroxyacylglutathione hydrolase-like"/>
    <property type="match status" value="1"/>
</dbReference>
<evidence type="ECO:0000259" key="1">
    <source>
        <dbReference type="SMART" id="SM00849"/>
    </source>
</evidence>
<name>E1QVH6_OLSUV</name>
<feature type="domain" description="Metallo-beta-lactamase" evidence="1">
    <location>
        <begin position="32"/>
        <end position="214"/>
    </location>
</feature>
<dbReference type="Pfam" id="PF00753">
    <property type="entry name" value="Lactamase_B"/>
    <property type="match status" value="1"/>
</dbReference>
<dbReference type="SUPFAM" id="SSF56281">
    <property type="entry name" value="Metallo-hydrolase/oxidoreductase"/>
    <property type="match status" value="1"/>
</dbReference>
<evidence type="ECO:0000313" key="3">
    <source>
        <dbReference type="Proteomes" id="UP000000333"/>
    </source>
</evidence>
<dbReference type="AlphaFoldDB" id="E1QVH6"/>
<dbReference type="STRING" id="633147.Olsu_1018"/>
<proteinExistence type="predicted"/>
<dbReference type="Proteomes" id="UP000000333">
    <property type="component" value="Chromosome"/>
</dbReference>
<dbReference type="InterPro" id="IPR001279">
    <property type="entry name" value="Metallo-B-lactamas"/>
</dbReference>
<reference evidence="2 3" key="1">
    <citation type="journal article" date="2010" name="Stand. Genomic Sci.">
        <title>Complete genome sequence of Olsenella uli type strain (VPI D76D-27C).</title>
        <authorList>
            <person name="Goker M."/>
            <person name="Held B."/>
            <person name="Lucas S."/>
            <person name="Nolan M."/>
            <person name="Yasawong M."/>
            <person name="Glavina Del Rio T."/>
            <person name="Tice H."/>
            <person name="Cheng J.F."/>
            <person name="Bruce D."/>
            <person name="Detter J.C."/>
            <person name="Tapia R."/>
            <person name="Han C."/>
            <person name="Goodwin L."/>
            <person name="Pitluck S."/>
            <person name="Liolios K."/>
            <person name="Ivanova N."/>
            <person name="Mavromatis K."/>
            <person name="Mikhailova N."/>
            <person name="Pati A."/>
            <person name="Chen A."/>
            <person name="Palaniappan K."/>
            <person name="Land M."/>
            <person name="Hauser L."/>
            <person name="Chang Y.J."/>
            <person name="Jeffries C.D."/>
            <person name="Rohde M."/>
            <person name="Sikorski J."/>
            <person name="Pukall R."/>
            <person name="Woyke T."/>
            <person name="Bristow J."/>
            <person name="Eisen J.A."/>
            <person name="Markowitz V."/>
            <person name="Hugenholtz P."/>
            <person name="Kyrpides N.C."/>
            <person name="Klenk H.P."/>
            <person name="Lapidus A."/>
        </authorList>
    </citation>
    <scope>NUCLEOTIDE SEQUENCE [LARGE SCALE GENOMIC DNA]</scope>
    <source>
        <strain evidence="3">ATCC 49627 / DSM 7084 / CIP 109912 / JCM 12494 / NCIMB 702895 / VPI D76D-27C</strain>
    </source>
</reference>
<dbReference type="PANTHER" id="PTHR42951">
    <property type="entry name" value="METALLO-BETA-LACTAMASE DOMAIN-CONTAINING"/>
    <property type="match status" value="1"/>
</dbReference>
<organism evidence="2 3">
    <name type="scientific">Olsenella uli (strain ATCC 49627 / DSM 7084 / CCUG 31166 / CIP 109912 / JCM 12494 / LMG 11480 / NCIMB 702895 / VPI D76D-27C)</name>
    <name type="common">Lactobacillus uli</name>
    <dbReference type="NCBI Taxonomy" id="633147"/>
    <lineage>
        <taxon>Bacteria</taxon>
        <taxon>Bacillati</taxon>
        <taxon>Actinomycetota</taxon>
        <taxon>Coriobacteriia</taxon>
        <taxon>Coriobacteriales</taxon>
        <taxon>Atopobiaceae</taxon>
        <taxon>Olsenella</taxon>
    </lineage>
</organism>
<protein>
    <submittedName>
        <fullName evidence="2">Zn-dependent hydrolase including glyoxylase</fullName>
    </submittedName>
</protein>
<dbReference type="InterPro" id="IPR050855">
    <property type="entry name" value="NDM-1-like"/>
</dbReference>
<dbReference type="EMBL" id="CP002106">
    <property type="protein sequence ID" value="ADK68129.1"/>
    <property type="molecule type" value="Genomic_DNA"/>
</dbReference>
<evidence type="ECO:0000313" key="2">
    <source>
        <dbReference type="EMBL" id="ADK68129.1"/>
    </source>
</evidence>
<dbReference type="GO" id="GO:0016787">
    <property type="term" value="F:hydrolase activity"/>
    <property type="evidence" value="ECO:0007669"/>
    <property type="project" value="UniProtKB-KW"/>
</dbReference>
<keyword evidence="2" id="KW-0378">Hydrolase</keyword>
<gene>
    <name evidence="2" type="ordered locus">Olsu_1018</name>
</gene>
<dbReference type="InterPro" id="IPR036866">
    <property type="entry name" value="RibonucZ/Hydroxyglut_hydro"/>
</dbReference>
<dbReference type="KEGG" id="ols:Olsu_1018"/>
<dbReference type="eggNOG" id="COG0491">
    <property type="taxonomic scope" value="Bacteria"/>
</dbReference>
<sequence>MEARMEGTAVAGGLFEVEELGERLWRIGDALGDLCYLVEGEREAALVDTLAGLGDVVSLARGLVGEKKQLRVLLTHCHPDHVGGAYFARECWVGSACAGAWNACERQGLELVAGMADEAGVPFGPRDGVRPVVRRVAEGTSFDLGGRTLAAVELPGHTADSVGYLCPELGILFSGDAVTPIMCLCFPESLGLDGWLATLHKMEKLSFERFWTGHHRHDFTNADLASFEEAAAFTRTDRGHSWHHMLVSDWEGTLHLCPCPTSDPDSCDFRAVITRGLPPVRTRQARRVRT</sequence>
<dbReference type="OrthoDB" id="2971563at2"/>
<dbReference type="HOGENOM" id="CLU_959210_0_0_11"/>